<evidence type="ECO:0000313" key="2">
    <source>
        <dbReference type="EMBL" id="KKQ38004.1"/>
    </source>
</evidence>
<organism evidence="2 3">
    <name type="scientific">Candidatus Woesebacteria bacterium GW2011_GWA1_37_7</name>
    <dbReference type="NCBI Taxonomy" id="1618545"/>
    <lineage>
        <taxon>Bacteria</taxon>
        <taxon>Candidatus Woeseibacteriota</taxon>
    </lineage>
</organism>
<dbReference type="InterPro" id="IPR050400">
    <property type="entry name" value="Bact_Cytoskel_RodZ"/>
</dbReference>
<dbReference type="GO" id="GO:0003677">
    <property type="term" value="F:DNA binding"/>
    <property type="evidence" value="ECO:0007669"/>
    <property type="project" value="InterPro"/>
</dbReference>
<keyword evidence="1" id="KW-0472">Membrane</keyword>
<name>A0A0G0JMG2_9BACT</name>
<dbReference type="STRING" id="1618545.US53_C0004G0008"/>
<feature type="transmembrane region" description="Helical" evidence="1">
    <location>
        <begin position="99"/>
        <end position="118"/>
    </location>
</feature>
<reference evidence="2 3" key="1">
    <citation type="journal article" date="2015" name="Nature">
        <title>rRNA introns, odd ribosomes, and small enigmatic genomes across a large radiation of phyla.</title>
        <authorList>
            <person name="Brown C.T."/>
            <person name="Hug L.A."/>
            <person name="Thomas B.C."/>
            <person name="Sharon I."/>
            <person name="Castelle C.J."/>
            <person name="Singh A."/>
            <person name="Wilkins M.J."/>
            <person name="Williams K.H."/>
            <person name="Banfield J.F."/>
        </authorList>
    </citation>
    <scope>NUCLEOTIDE SEQUENCE [LARGE SCALE GENOMIC DNA]</scope>
</reference>
<proteinExistence type="predicted"/>
<dbReference type="Gene3D" id="1.10.260.40">
    <property type="entry name" value="lambda repressor-like DNA-binding domains"/>
    <property type="match status" value="1"/>
</dbReference>
<comment type="caution">
    <text evidence="2">The sequence shown here is derived from an EMBL/GenBank/DDBJ whole genome shotgun (WGS) entry which is preliminary data.</text>
</comment>
<dbReference type="PANTHER" id="PTHR34475:SF1">
    <property type="entry name" value="CYTOSKELETON PROTEIN RODZ"/>
    <property type="match status" value="1"/>
</dbReference>
<accession>A0A0G0JMG2</accession>
<dbReference type="InterPro" id="IPR013783">
    <property type="entry name" value="Ig-like_fold"/>
</dbReference>
<gene>
    <name evidence="2" type="ORF">US53_C0004G0008</name>
</gene>
<sequence length="210" mass="23721">MITIGRFLKEGRIKKKYSKEKLGEITKIKIDFIDAIEQEIWHKLPERPVVAGFIKNISTTLGINQKQAIALFRRDYPPSILKINPKPDVTNKLLWSPRFTFIIATIMVVVAISTYLLFQYISFMKPPQVEIFAPRENQEITLNKVIVEGSTDPEASVSVNNQPTIVGKDGKFTVEIEIFGGTEEIIVSAKSRSGKESVISRKINVDLKSD</sequence>
<evidence type="ECO:0000313" key="3">
    <source>
        <dbReference type="Proteomes" id="UP000034591"/>
    </source>
</evidence>
<evidence type="ECO:0000256" key="1">
    <source>
        <dbReference type="SAM" id="Phobius"/>
    </source>
</evidence>
<dbReference type="Gene3D" id="2.60.40.10">
    <property type="entry name" value="Immunoglobulins"/>
    <property type="match status" value="1"/>
</dbReference>
<dbReference type="Proteomes" id="UP000034591">
    <property type="component" value="Unassembled WGS sequence"/>
</dbReference>
<dbReference type="EMBL" id="LBTI01000004">
    <property type="protein sequence ID" value="KKQ38004.1"/>
    <property type="molecule type" value="Genomic_DNA"/>
</dbReference>
<keyword evidence="1" id="KW-0812">Transmembrane</keyword>
<dbReference type="Pfam" id="PF09136">
    <property type="entry name" value="Glucodextran_B"/>
    <property type="match status" value="1"/>
</dbReference>
<dbReference type="AlphaFoldDB" id="A0A0G0JMG2"/>
<dbReference type="PANTHER" id="PTHR34475">
    <property type="match status" value="1"/>
</dbReference>
<dbReference type="InterPro" id="IPR010982">
    <property type="entry name" value="Lambda_DNA-bd_dom_sf"/>
</dbReference>
<dbReference type="Pfam" id="PF13413">
    <property type="entry name" value="HTH_25"/>
    <property type="match status" value="1"/>
</dbReference>
<protein>
    <submittedName>
        <fullName evidence="2">Transcriptional regulator, XRE family</fullName>
    </submittedName>
</protein>
<keyword evidence="1" id="KW-1133">Transmembrane helix</keyword>